<feature type="compositionally biased region" description="Basic residues" evidence="6">
    <location>
        <begin position="87"/>
        <end position="100"/>
    </location>
</feature>
<proteinExistence type="predicted"/>
<dbReference type="InterPro" id="IPR000571">
    <property type="entry name" value="Znf_CCCH"/>
</dbReference>
<sequence>MTGPRPPRSSDNAHLRQNRADTASGMSRNYGPSSYDESSVSSISSVSSSSSSLSAVDSRSHMRRSSLDKANHCSRTSGSNFAACQKNRQRSGRHRPRTRTRTLSTSPPTSSGSLSASSSRSPSRGSARRGESREALQGSKYKTELCNAWSETGTCRYGDRCQFAHGTAELRPVVRHPKYKTQECKSFWTTGMCPYGTRCKFIHSEKSLPPQPDVLRSVPLALRTTKGELLAEIVNPDLPPSPALVKQAALPSPPIFYTSPILDEDADAILARYGPAPSLPWLSAASDNCGSPTASGGHTSTCGSSA</sequence>
<evidence type="ECO:0000256" key="6">
    <source>
        <dbReference type="SAM" id="MobiDB-lite"/>
    </source>
</evidence>
<dbReference type="GO" id="GO:0003729">
    <property type="term" value="F:mRNA binding"/>
    <property type="evidence" value="ECO:0007669"/>
    <property type="project" value="InterPro"/>
</dbReference>
<dbReference type="PROSITE" id="PS50103">
    <property type="entry name" value="ZF_C3H1"/>
    <property type="match status" value="2"/>
</dbReference>
<evidence type="ECO:0000313" key="8">
    <source>
        <dbReference type="EMBL" id="KNC55446.1"/>
    </source>
</evidence>
<gene>
    <name evidence="8" type="ORF">AMSG_11110</name>
</gene>
<evidence type="ECO:0000259" key="7">
    <source>
        <dbReference type="PROSITE" id="PS50103"/>
    </source>
</evidence>
<feature type="domain" description="C3H1-type" evidence="7">
    <location>
        <begin position="178"/>
        <end position="206"/>
    </location>
</feature>
<evidence type="ECO:0000313" key="9">
    <source>
        <dbReference type="Proteomes" id="UP000054408"/>
    </source>
</evidence>
<feature type="domain" description="C3H1-type" evidence="7">
    <location>
        <begin position="140"/>
        <end position="168"/>
    </location>
</feature>
<feature type="compositionally biased region" description="Polar residues" evidence="6">
    <location>
        <begin position="20"/>
        <end position="32"/>
    </location>
</feature>
<dbReference type="InterPro" id="IPR045877">
    <property type="entry name" value="ZFP36-like"/>
</dbReference>
<dbReference type="RefSeq" id="XP_013752983.1">
    <property type="nucleotide sequence ID" value="XM_013897529.1"/>
</dbReference>
<dbReference type="GO" id="GO:0008270">
    <property type="term" value="F:zinc ion binding"/>
    <property type="evidence" value="ECO:0007669"/>
    <property type="project" value="UniProtKB-KW"/>
</dbReference>
<dbReference type="PANTHER" id="PTHR12547">
    <property type="entry name" value="CCCH ZINC FINGER/TIS11-RELATED"/>
    <property type="match status" value="1"/>
</dbReference>
<dbReference type="GeneID" id="25569171"/>
<keyword evidence="2" id="KW-0677">Repeat</keyword>
<evidence type="ECO:0000256" key="2">
    <source>
        <dbReference type="ARBA" id="ARBA00022737"/>
    </source>
</evidence>
<evidence type="ECO:0000256" key="3">
    <source>
        <dbReference type="ARBA" id="ARBA00022771"/>
    </source>
</evidence>
<evidence type="ECO:0000256" key="1">
    <source>
        <dbReference type="ARBA" id="ARBA00022723"/>
    </source>
</evidence>
<dbReference type="SMART" id="SM00356">
    <property type="entry name" value="ZnF_C3H1"/>
    <property type="match status" value="2"/>
</dbReference>
<keyword evidence="4 5" id="KW-0862">Zinc</keyword>
<reference evidence="8 9" key="1">
    <citation type="submission" date="2010-05" db="EMBL/GenBank/DDBJ databases">
        <title>The Genome Sequence of Thecamonas trahens ATCC 50062.</title>
        <authorList>
            <consortium name="The Broad Institute Genome Sequencing Platform"/>
            <person name="Russ C."/>
            <person name="Cuomo C."/>
            <person name="Shea T."/>
            <person name="Young S.K."/>
            <person name="Zeng Q."/>
            <person name="Koehrsen M."/>
            <person name="Haas B."/>
            <person name="Borodovsky M."/>
            <person name="Guigo R."/>
            <person name="Alvarado L."/>
            <person name="Berlin A."/>
            <person name="Bochicchio J."/>
            <person name="Borenstein D."/>
            <person name="Chapman S."/>
            <person name="Chen Z."/>
            <person name="Freedman E."/>
            <person name="Gellesch M."/>
            <person name="Goldberg J."/>
            <person name="Griggs A."/>
            <person name="Gujja S."/>
            <person name="Heilman E."/>
            <person name="Heiman D."/>
            <person name="Hepburn T."/>
            <person name="Howarth C."/>
            <person name="Jen D."/>
            <person name="Larson L."/>
            <person name="Mehta T."/>
            <person name="Park D."/>
            <person name="Pearson M."/>
            <person name="Roberts A."/>
            <person name="Saif S."/>
            <person name="Shenoy N."/>
            <person name="Sisk P."/>
            <person name="Stolte C."/>
            <person name="Sykes S."/>
            <person name="Thomson T."/>
            <person name="Walk T."/>
            <person name="White J."/>
            <person name="Yandava C."/>
            <person name="Burger G."/>
            <person name="Gray M.W."/>
            <person name="Holland P.W.H."/>
            <person name="King N."/>
            <person name="Lang F.B.F."/>
            <person name="Roger A.J."/>
            <person name="Ruiz-Trillo I."/>
            <person name="Lander E."/>
            <person name="Nusbaum C."/>
        </authorList>
    </citation>
    <scope>NUCLEOTIDE SEQUENCE [LARGE SCALE GENOMIC DNA]</scope>
    <source>
        <strain evidence="8 9">ATCC 50062</strain>
    </source>
</reference>
<dbReference type="InterPro" id="IPR036855">
    <property type="entry name" value="Znf_CCCH_sf"/>
</dbReference>
<feature type="region of interest" description="Disordered" evidence="6">
    <location>
        <begin position="1"/>
        <end position="137"/>
    </location>
</feature>
<dbReference type="SUPFAM" id="SSF90229">
    <property type="entry name" value="CCCH zinc finger"/>
    <property type="match status" value="2"/>
</dbReference>
<dbReference type="eggNOG" id="KOG1677">
    <property type="taxonomic scope" value="Eukaryota"/>
</dbReference>
<dbReference type="AlphaFoldDB" id="A0A0L0DTR6"/>
<feature type="compositionally biased region" description="Polar residues" evidence="6">
    <location>
        <begin position="73"/>
        <end position="82"/>
    </location>
</feature>
<feature type="compositionally biased region" description="Low complexity" evidence="6">
    <location>
        <begin position="101"/>
        <end position="125"/>
    </location>
</feature>
<keyword evidence="9" id="KW-1185">Reference proteome</keyword>
<name>A0A0L0DTR6_THETB</name>
<evidence type="ECO:0000256" key="5">
    <source>
        <dbReference type="PROSITE-ProRule" id="PRU00723"/>
    </source>
</evidence>
<protein>
    <submittedName>
        <fullName evidence="8">Butyrate response factor 2</fullName>
    </submittedName>
</protein>
<feature type="zinc finger region" description="C3H1-type" evidence="5">
    <location>
        <begin position="140"/>
        <end position="168"/>
    </location>
</feature>
<organism evidence="8 9">
    <name type="scientific">Thecamonas trahens ATCC 50062</name>
    <dbReference type="NCBI Taxonomy" id="461836"/>
    <lineage>
        <taxon>Eukaryota</taxon>
        <taxon>Apusozoa</taxon>
        <taxon>Apusomonadida</taxon>
        <taxon>Apusomonadidae</taxon>
        <taxon>Thecamonas</taxon>
    </lineage>
</organism>
<dbReference type="PANTHER" id="PTHR12547:SF18">
    <property type="entry name" value="PROTEIN TIS11"/>
    <property type="match status" value="1"/>
</dbReference>
<dbReference type="FunFam" id="4.10.1000.10:FF:000002">
    <property type="entry name" value="Zinc finger protein 36, C3H1 type-like 1"/>
    <property type="match status" value="1"/>
</dbReference>
<keyword evidence="1 5" id="KW-0479">Metal-binding</keyword>
<evidence type="ECO:0000256" key="4">
    <source>
        <dbReference type="ARBA" id="ARBA00022833"/>
    </source>
</evidence>
<dbReference type="STRING" id="461836.A0A0L0DTR6"/>
<dbReference type="OrthoDB" id="410307at2759"/>
<dbReference type="EMBL" id="GL349501">
    <property type="protein sequence ID" value="KNC55446.1"/>
    <property type="molecule type" value="Genomic_DNA"/>
</dbReference>
<dbReference type="FunFam" id="4.10.1000.10:FF:000001">
    <property type="entry name" value="zinc finger CCCH domain-containing protein 15-like"/>
    <property type="match status" value="1"/>
</dbReference>
<feature type="compositionally biased region" description="Low complexity" evidence="6">
    <location>
        <begin position="33"/>
        <end position="57"/>
    </location>
</feature>
<dbReference type="Pfam" id="PF00642">
    <property type="entry name" value="zf-CCCH"/>
    <property type="match status" value="2"/>
</dbReference>
<keyword evidence="3 5" id="KW-0863">Zinc-finger</keyword>
<dbReference type="Gene3D" id="4.10.1000.10">
    <property type="entry name" value="Zinc finger, CCCH-type"/>
    <property type="match status" value="2"/>
</dbReference>
<dbReference type="Proteomes" id="UP000054408">
    <property type="component" value="Unassembled WGS sequence"/>
</dbReference>
<feature type="zinc finger region" description="C3H1-type" evidence="5">
    <location>
        <begin position="178"/>
        <end position="206"/>
    </location>
</feature>
<accession>A0A0L0DTR6</accession>